<keyword evidence="3" id="KW-0121">Carboxypeptidase</keyword>
<keyword evidence="2" id="KW-0378">Hydrolase</keyword>
<evidence type="ECO:0000313" key="4">
    <source>
        <dbReference type="Proteomes" id="UP000515733"/>
    </source>
</evidence>
<sequence>MLISLLLALPVQAQPLPPAVARALQQAGILPGAVALQVEAVGSGKVVLSVNAQRPMNPASTMKLLTTYGALRLLGPAHVWKTELYSDAPPQGGAIGNLYLKGSGDPKLTLEQFWRLLRQLRARGIREIQGDLVVDRSRFDLAGHDTGPIDDKPLRPYNVAPDALLVNFKALQLTLVPNPLQGTVAALPEPIIEGLELVNELRLGRNGCGDWKEGLRSSVDPTPDGYRLTLSGVYPASCGERNWQLAPLPSDAYLLGLFRQLWSELGGRLRGGLKAGPVPDTAWRAADLDSPSLAEVVRDINKYSNNVMARQLFLSLGEGNADTAGQAIRRWLADNRLDFPELVMENGSGLSRRERISADHLARLLQVAHASPLMPEFVASLPLVAVDGTLKKRMNGQGIAGHGHLKTGSLDGVKAIAGYVRDRNGQEWIVVFLINHPRAEAGQEAQDALLQWVYQGAGQVD</sequence>
<keyword evidence="3" id="KW-0645">Protease</keyword>
<organism evidence="3 4">
    <name type="scientific">Denitratisoma oestradiolicum</name>
    <dbReference type="NCBI Taxonomy" id="311182"/>
    <lineage>
        <taxon>Bacteria</taxon>
        <taxon>Pseudomonadati</taxon>
        <taxon>Pseudomonadota</taxon>
        <taxon>Betaproteobacteria</taxon>
        <taxon>Nitrosomonadales</taxon>
        <taxon>Sterolibacteriaceae</taxon>
        <taxon>Denitratisoma</taxon>
    </lineage>
</organism>
<dbReference type="PANTHER" id="PTHR30023">
    <property type="entry name" value="D-ALANYL-D-ALANINE CARBOXYPEPTIDASE"/>
    <property type="match status" value="1"/>
</dbReference>
<dbReference type="PRINTS" id="PR00922">
    <property type="entry name" value="DADACBPTASE3"/>
</dbReference>
<dbReference type="GO" id="GO:0000270">
    <property type="term" value="P:peptidoglycan metabolic process"/>
    <property type="evidence" value="ECO:0007669"/>
    <property type="project" value="TreeGrafter"/>
</dbReference>
<evidence type="ECO:0000313" key="3">
    <source>
        <dbReference type="EMBL" id="CAB1367571.1"/>
    </source>
</evidence>
<dbReference type="Gene3D" id="3.40.710.10">
    <property type="entry name" value="DD-peptidase/beta-lactamase superfamily"/>
    <property type="match status" value="2"/>
</dbReference>
<keyword evidence="4" id="KW-1185">Reference proteome</keyword>
<dbReference type="InterPro" id="IPR012338">
    <property type="entry name" value="Beta-lactam/transpept-like"/>
</dbReference>
<gene>
    <name evidence="3" type="ORF">DENOEST_0406</name>
</gene>
<reference evidence="3 4" key="1">
    <citation type="submission" date="2020-03" db="EMBL/GenBank/DDBJ databases">
        <authorList>
            <consortium name="Genoscope - CEA"/>
            <person name="William W."/>
        </authorList>
    </citation>
    <scope>NUCLEOTIDE SEQUENCE [LARGE SCALE GENOMIC DNA]</scope>
    <source>
        <strain evidence="4">DSM 16959</strain>
    </source>
</reference>
<evidence type="ECO:0000256" key="1">
    <source>
        <dbReference type="ARBA" id="ARBA00006096"/>
    </source>
</evidence>
<dbReference type="Proteomes" id="UP000515733">
    <property type="component" value="Chromosome"/>
</dbReference>
<proteinExistence type="inferred from homology"/>
<dbReference type="Pfam" id="PF02113">
    <property type="entry name" value="Peptidase_S13"/>
    <property type="match status" value="1"/>
</dbReference>
<dbReference type="EMBL" id="LR778301">
    <property type="protein sequence ID" value="CAB1367571.1"/>
    <property type="molecule type" value="Genomic_DNA"/>
</dbReference>
<accession>A0A6S6XNQ5</accession>
<protein>
    <submittedName>
        <fullName evidence="3">D-alanyl-D-alanine carboxypeptidase/D-alanyl-D-alanine-endopeptidase</fullName>
    </submittedName>
</protein>
<dbReference type="PANTHER" id="PTHR30023:SF0">
    <property type="entry name" value="PENICILLIN-SENSITIVE CARBOXYPEPTIDASE A"/>
    <property type="match status" value="1"/>
</dbReference>
<dbReference type="InterPro" id="IPR000667">
    <property type="entry name" value="Peptidase_S13"/>
</dbReference>
<comment type="similarity">
    <text evidence="1">Belongs to the peptidase S13 family.</text>
</comment>
<dbReference type="Gene3D" id="3.50.80.20">
    <property type="entry name" value="D-Ala-D-Ala carboxypeptidase C, peptidase S13"/>
    <property type="match status" value="1"/>
</dbReference>
<dbReference type="SUPFAM" id="SSF56601">
    <property type="entry name" value="beta-lactamase/transpeptidase-like"/>
    <property type="match status" value="1"/>
</dbReference>
<dbReference type="AlphaFoldDB" id="A0A6S6XNQ5"/>
<dbReference type="RefSeq" id="WP_332068210.1">
    <property type="nucleotide sequence ID" value="NZ_LR778301.1"/>
</dbReference>
<dbReference type="NCBIfam" id="TIGR00666">
    <property type="entry name" value="PBP4"/>
    <property type="match status" value="1"/>
</dbReference>
<dbReference type="KEGG" id="doe:DENOEST_0406"/>
<evidence type="ECO:0000256" key="2">
    <source>
        <dbReference type="ARBA" id="ARBA00022801"/>
    </source>
</evidence>
<dbReference type="GO" id="GO:0004185">
    <property type="term" value="F:serine-type carboxypeptidase activity"/>
    <property type="evidence" value="ECO:0007669"/>
    <property type="project" value="InterPro"/>
</dbReference>
<dbReference type="GO" id="GO:0006508">
    <property type="term" value="P:proteolysis"/>
    <property type="evidence" value="ECO:0007669"/>
    <property type="project" value="InterPro"/>
</dbReference>
<name>A0A6S6XNQ5_9PROT</name>